<reference evidence="2 3" key="2">
    <citation type="submission" date="2018-11" db="EMBL/GenBank/DDBJ databases">
        <authorList>
            <consortium name="Pathogen Informatics"/>
        </authorList>
    </citation>
    <scope>NUCLEOTIDE SEQUENCE [LARGE SCALE GENOMIC DNA]</scope>
</reference>
<proteinExistence type="predicted"/>
<dbReference type="Proteomes" id="UP000276776">
    <property type="component" value="Unassembled WGS sequence"/>
</dbReference>
<keyword evidence="3" id="KW-1185">Reference proteome</keyword>
<dbReference type="OrthoDB" id="10381318at2759"/>
<organism evidence="4">
    <name type="scientific">Thelazia callipaeda</name>
    <name type="common">Oriental eyeworm</name>
    <name type="synonym">Parasitic nematode</name>
    <dbReference type="NCBI Taxonomy" id="103827"/>
    <lineage>
        <taxon>Eukaryota</taxon>
        <taxon>Metazoa</taxon>
        <taxon>Ecdysozoa</taxon>
        <taxon>Nematoda</taxon>
        <taxon>Chromadorea</taxon>
        <taxon>Rhabditida</taxon>
        <taxon>Spirurina</taxon>
        <taxon>Spiruromorpha</taxon>
        <taxon>Thelazioidea</taxon>
        <taxon>Thelaziidae</taxon>
        <taxon>Thelazia</taxon>
    </lineage>
</organism>
<protein>
    <submittedName>
        <fullName evidence="2 4">Uncharacterized protein</fullName>
    </submittedName>
</protein>
<feature type="compositionally biased region" description="Low complexity" evidence="1">
    <location>
        <begin position="7"/>
        <end position="22"/>
    </location>
</feature>
<evidence type="ECO:0000256" key="1">
    <source>
        <dbReference type="SAM" id="MobiDB-lite"/>
    </source>
</evidence>
<gene>
    <name evidence="2" type="ORF">TCLT_LOCUS4414</name>
</gene>
<dbReference type="AlphaFoldDB" id="A0A0N5CVS6"/>
<sequence length="79" mass="8664">MTLVYFSTNTSPTTTTNTTTTSTTSPILVIAERDSSSRLTTPSAAVRIELRALTITRTLLFWAAINKNRMKRAADGNEI</sequence>
<reference evidence="4" key="1">
    <citation type="submission" date="2017-02" db="UniProtKB">
        <authorList>
            <consortium name="WormBaseParasite"/>
        </authorList>
    </citation>
    <scope>IDENTIFICATION</scope>
</reference>
<accession>A0A0N5CVS6</accession>
<dbReference type="WBParaSite" id="TCLT_0000442501-mRNA-1">
    <property type="protein sequence ID" value="TCLT_0000442501-mRNA-1"/>
    <property type="gene ID" value="TCLT_0000442501"/>
</dbReference>
<name>A0A0N5CVS6_THECL</name>
<dbReference type="EMBL" id="UYYF01004288">
    <property type="protein sequence ID" value="VDN01522.1"/>
    <property type="molecule type" value="Genomic_DNA"/>
</dbReference>
<evidence type="ECO:0000313" key="4">
    <source>
        <dbReference type="WBParaSite" id="TCLT_0000442501-mRNA-1"/>
    </source>
</evidence>
<evidence type="ECO:0000313" key="3">
    <source>
        <dbReference type="Proteomes" id="UP000276776"/>
    </source>
</evidence>
<feature type="region of interest" description="Disordered" evidence="1">
    <location>
        <begin position="1"/>
        <end position="22"/>
    </location>
</feature>
<evidence type="ECO:0000313" key="2">
    <source>
        <dbReference type="EMBL" id="VDN01522.1"/>
    </source>
</evidence>